<evidence type="ECO:0000313" key="3">
    <source>
        <dbReference type="Proteomes" id="UP000287547"/>
    </source>
</evidence>
<protein>
    <recommendedName>
        <fullName evidence="4">Peptidase inhibitor family I36</fullName>
    </recommendedName>
</protein>
<keyword evidence="1" id="KW-0732">Signal</keyword>
<dbReference type="EMBL" id="QHKI01000093">
    <property type="protein sequence ID" value="RSM64819.1"/>
    <property type="molecule type" value="Genomic_DNA"/>
</dbReference>
<name>A0A428YB88_KIBAR</name>
<feature type="signal peptide" evidence="1">
    <location>
        <begin position="1"/>
        <end position="31"/>
    </location>
</feature>
<accession>A0A428YB88</accession>
<evidence type="ECO:0000313" key="2">
    <source>
        <dbReference type="EMBL" id="RSM64819.1"/>
    </source>
</evidence>
<feature type="chain" id="PRO_5019014426" description="Peptidase inhibitor family I36" evidence="1">
    <location>
        <begin position="32"/>
        <end position="189"/>
    </location>
</feature>
<dbReference type="Proteomes" id="UP000287547">
    <property type="component" value="Unassembled WGS sequence"/>
</dbReference>
<evidence type="ECO:0000256" key="1">
    <source>
        <dbReference type="SAM" id="SignalP"/>
    </source>
</evidence>
<evidence type="ECO:0008006" key="4">
    <source>
        <dbReference type="Google" id="ProtNLM"/>
    </source>
</evidence>
<reference evidence="2 3" key="1">
    <citation type="submission" date="2018-05" db="EMBL/GenBank/DDBJ databases">
        <title>Evolution of GPA BGCs.</title>
        <authorList>
            <person name="Waglechner N."/>
            <person name="Wright G.D."/>
        </authorList>
    </citation>
    <scope>NUCLEOTIDE SEQUENCE [LARGE SCALE GENOMIC DNA]</scope>
    <source>
        <strain evidence="2 3">A82846</strain>
    </source>
</reference>
<dbReference type="AlphaFoldDB" id="A0A428YB88"/>
<comment type="caution">
    <text evidence="2">The sequence shown here is derived from an EMBL/GenBank/DDBJ whole genome shotgun (WGS) entry which is preliminary data.</text>
</comment>
<gene>
    <name evidence="2" type="ORF">DMH04_50815</name>
</gene>
<proteinExistence type="predicted"/>
<organism evidence="2 3">
    <name type="scientific">Kibdelosporangium aridum</name>
    <dbReference type="NCBI Taxonomy" id="2030"/>
    <lineage>
        <taxon>Bacteria</taxon>
        <taxon>Bacillati</taxon>
        <taxon>Actinomycetota</taxon>
        <taxon>Actinomycetes</taxon>
        <taxon>Pseudonocardiales</taxon>
        <taxon>Pseudonocardiaceae</taxon>
        <taxon>Kibdelosporangium</taxon>
    </lineage>
</organism>
<sequence>MALSKNITRIVSGSMIALLAFGLGSAGSAQAAPGRLDTAAQARALGLEPAQVSLLQGTVDQYLARMGGTQTGPNTIDLAGGGQVSIALPGEDYPRRPATAAAGPCDGGTAPGYFCAYRRANGKGDQIVMPGCLGYYIPAFWSTGSWGNNKKKGTRAWFLDKNKKIIFEYPAPSNRQSYSWSATEQVAPC</sequence>